<sequence length="287" mass="29869">MADSDSLFYLRTQYYLGAYQNVAKNPLPPTDSPEYVPTLLYTARAHIALNDPAAAFNLVQADVLPAIRAVRALASYLQAKSSGSDVGTILDELRDLAIEVEGEEDEEHPLAADGAGSGVVRVAAATAFVAEGELEEALTTLGVGTDKGVSDLECVHLTVQIYLSIARTDLAKKIYLAAKKAQSAIKNNSSNLNNDLLLQLTEASLGLVSGGSLLDTAYHIYDEAASSPGSSSNGGIIAKKGVTYLMRGHLAEAEASFDEALSLTSGAPASSGLSGDALTADADAAYE</sequence>
<dbReference type="GO" id="GO:0006891">
    <property type="term" value="P:intra-Golgi vesicle-mediated transport"/>
    <property type="evidence" value="ECO:0007669"/>
    <property type="project" value="TreeGrafter"/>
</dbReference>
<dbReference type="InterPro" id="IPR011990">
    <property type="entry name" value="TPR-like_helical_dom_sf"/>
</dbReference>
<keyword evidence="5" id="KW-0963">Cytoplasm</keyword>
<keyword evidence="9" id="KW-0472">Membrane</keyword>
<evidence type="ECO:0000256" key="7">
    <source>
        <dbReference type="ARBA" id="ARBA00022927"/>
    </source>
</evidence>
<keyword evidence="7" id="KW-0653">Protein transport</keyword>
<dbReference type="OrthoDB" id="310217at2759"/>
<proteinExistence type="inferred from homology"/>
<evidence type="ECO:0000256" key="1">
    <source>
        <dbReference type="ARBA" id="ARBA00004255"/>
    </source>
</evidence>
<dbReference type="GO" id="GO:0000139">
    <property type="term" value="C:Golgi membrane"/>
    <property type="evidence" value="ECO:0007669"/>
    <property type="project" value="UniProtKB-SubCell"/>
</dbReference>
<evidence type="ECO:0000256" key="9">
    <source>
        <dbReference type="ARBA" id="ARBA00023136"/>
    </source>
</evidence>
<gene>
    <name evidence="11" type="ORF">BS47DRAFT_1344063</name>
</gene>
<name>A0A9P6AY98_9AGAM</name>
<dbReference type="EMBL" id="MU128970">
    <property type="protein sequence ID" value="KAF9513585.1"/>
    <property type="molecule type" value="Genomic_DNA"/>
</dbReference>
<keyword evidence="6" id="KW-0931">ER-Golgi transport</keyword>
<dbReference type="GO" id="GO:0006888">
    <property type="term" value="P:endoplasmic reticulum to Golgi vesicle-mediated transport"/>
    <property type="evidence" value="ECO:0007669"/>
    <property type="project" value="TreeGrafter"/>
</dbReference>
<dbReference type="PANTHER" id="PTHR10805">
    <property type="entry name" value="COATOMER SUBUNIT EPSILON"/>
    <property type="match status" value="1"/>
</dbReference>
<protein>
    <recommendedName>
        <fullName evidence="13">Coatomer subunit epsilon</fullName>
    </recommendedName>
</protein>
<reference evidence="11" key="1">
    <citation type="journal article" date="2020" name="Nat. Commun.">
        <title>Large-scale genome sequencing of mycorrhizal fungi provides insights into the early evolution of symbiotic traits.</title>
        <authorList>
            <person name="Miyauchi S."/>
            <person name="Kiss E."/>
            <person name="Kuo A."/>
            <person name="Drula E."/>
            <person name="Kohler A."/>
            <person name="Sanchez-Garcia M."/>
            <person name="Morin E."/>
            <person name="Andreopoulos B."/>
            <person name="Barry K.W."/>
            <person name="Bonito G."/>
            <person name="Buee M."/>
            <person name="Carver A."/>
            <person name="Chen C."/>
            <person name="Cichocki N."/>
            <person name="Clum A."/>
            <person name="Culley D."/>
            <person name="Crous P.W."/>
            <person name="Fauchery L."/>
            <person name="Girlanda M."/>
            <person name="Hayes R.D."/>
            <person name="Keri Z."/>
            <person name="LaButti K."/>
            <person name="Lipzen A."/>
            <person name="Lombard V."/>
            <person name="Magnuson J."/>
            <person name="Maillard F."/>
            <person name="Murat C."/>
            <person name="Nolan M."/>
            <person name="Ohm R.A."/>
            <person name="Pangilinan J."/>
            <person name="Pereira M.F."/>
            <person name="Perotto S."/>
            <person name="Peter M."/>
            <person name="Pfister S."/>
            <person name="Riley R."/>
            <person name="Sitrit Y."/>
            <person name="Stielow J.B."/>
            <person name="Szollosi G."/>
            <person name="Zifcakova L."/>
            <person name="Stursova M."/>
            <person name="Spatafora J.W."/>
            <person name="Tedersoo L."/>
            <person name="Vaario L.M."/>
            <person name="Yamada A."/>
            <person name="Yan M."/>
            <person name="Wang P."/>
            <person name="Xu J."/>
            <person name="Bruns T."/>
            <person name="Baldrian P."/>
            <person name="Vilgalys R."/>
            <person name="Dunand C."/>
            <person name="Henrissat B."/>
            <person name="Grigoriev I.V."/>
            <person name="Hibbett D."/>
            <person name="Nagy L.G."/>
            <person name="Martin F.M."/>
        </authorList>
    </citation>
    <scope>NUCLEOTIDE SEQUENCE</scope>
    <source>
        <strain evidence="11">UP504</strain>
    </source>
</reference>
<keyword evidence="12" id="KW-1185">Reference proteome</keyword>
<evidence type="ECO:0000256" key="5">
    <source>
        <dbReference type="ARBA" id="ARBA00022490"/>
    </source>
</evidence>
<dbReference type="GO" id="GO:0015031">
    <property type="term" value="P:protein transport"/>
    <property type="evidence" value="ECO:0007669"/>
    <property type="project" value="UniProtKB-KW"/>
</dbReference>
<evidence type="ECO:0000313" key="12">
    <source>
        <dbReference type="Proteomes" id="UP000886523"/>
    </source>
</evidence>
<keyword evidence="10" id="KW-0968">Cytoplasmic vesicle</keyword>
<evidence type="ECO:0000256" key="6">
    <source>
        <dbReference type="ARBA" id="ARBA00022892"/>
    </source>
</evidence>
<evidence type="ECO:0000256" key="3">
    <source>
        <dbReference type="ARBA" id="ARBA00008827"/>
    </source>
</evidence>
<dbReference type="Gene3D" id="1.25.40.10">
    <property type="entry name" value="Tetratricopeptide repeat domain"/>
    <property type="match status" value="1"/>
</dbReference>
<dbReference type="GO" id="GO:0006890">
    <property type="term" value="P:retrograde vesicle-mediated transport, Golgi to endoplasmic reticulum"/>
    <property type="evidence" value="ECO:0007669"/>
    <property type="project" value="InterPro"/>
</dbReference>
<dbReference type="SUPFAM" id="SSF48452">
    <property type="entry name" value="TPR-like"/>
    <property type="match status" value="1"/>
</dbReference>
<evidence type="ECO:0000256" key="10">
    <source>
        <dbReference type="ARBA" id="ARBA00023329"/>
    </source>
</evidence>
<dbReference type="Proteomes" id="UP000886523">
    <property type="component" value="Unassembled WGS sequence"/>
</dbReference>
<dbReference type="Pfam" id="PF04733">
    <property type="entry name" value="Coatomer_E"/>
    <property type="match status" value="1"/>
</dbReference>
<dbReference type="InterPro" id="IPR006822">
    <property type="entry name" value="Coatomer_esu"/>
</dbReference>
<comment type="similarity">
    <text evidence="3">Belongs to the COPE family.</text>
</comment>
<keyword evidence="4" id="KW-0813">Transport</keyword>
<evidence type="ECO:0008006" key="13">
    <source>
        <dbReference type="Google" id="ProtNLM"/>
    </source>
</evidence>
<evidence type="ECO:0000313" key="11">
    <source>
        <dbReference type="EMBL" id="KAF9513585.1"/>
    </source>
</evidence>
<accession>A0A9P6AY98</accession>
<dbReference type="PANTHER" id="PTHR10805:SF0">
    <property type="entry name" value="COATOMER SUBUNIT EPSILON"/>
    <property type="match status" value="1"/>
</dbReference>
<comment type="subcellular location">
    <subcellularLocation>
        <location evidence="2">Cytoplasmic vesicle</location>
        <location evidence="2">COPI-coated vesicle membrane</location>
        <topology evidence="2">Peripheral membrane protein</topology>
        <orientation evidence="2">Cytoplasmic side</orientation>
    </subcellularLocation>
    <subcellularLocation>
        <location evidence="1">Golgi apparatus membrane</location>
        <topology evidence="1">Peripheral membrane protein</topology>
        <orientation evidence="1">Cytoplasmic side</orientation>
    </subcellularLocation>
</comment>
<keyword evidence="8" id="KW-0333">Golgi apparatus</keyword>
<evidence type="ECO:0000256" key="8">
    <source>
        <dbReference type="ARBA" id="ARBA00023034"/>
    </source>
</evidence>
<comment type="caution">
    <text evidence="11">The sequence shown here is derived from an EMBL/GenBank/DDBJ whole genome shotgun (WGS) entry which is preliminary data.</text>
</comment>
<organism evidence="11 12">
    <name type="scientific">Hydnum rufescens UP504</name>
    <dbReference type="NCBI Taxonomy" id="1448309"/>
    <lineage>
        <taxon>Eukaryota</taxon>
        <taxon>Fungi</taxon>
        <taxon>Dikarya</taxon>
        <taxon>Basidiomycota</taxon>
        <taxon>Agaricomycotina</taxon>
        <taxon>Agaricomycetes</taxon>
        <taxon>Cantharellales</taxon>
        <taxon>Hydnaceae</taxon>
        <taxon>Hydnum</taxon>
    </lineage>
</organism>
<evidence type="ECO:0000256" key="2">
    <source>
        <dbReference type="ARBA" id="ARBA00004347"/>
    </source>
</evidence>
<evidence type="ECO:0000256" key="4">
    <source>
        <dbReference type="ARBA" id="ARBA00022448"/>
    </source>
</evidence>
<dbReference type="GO" id="GO:0030126">
    <property type="term" value="C:COPI vesicle coat"/>
    <property type="evidence" value="ECO:0007669"/>
    <property type="project" value="TreeGrafter"/>
</dbReference>
<dbReference type="AlphaFoldDB" id="A0A9P6AY98"/>
<dbReference type="GO" id="GO:0005198">
    <property type="term" value="F:structural molecule activity"/>
    <property type="evidence" value="ECO:0007669"/>
    <property type="project" value="InterPro"/>
</dbReference>